<evidence type="ECO:0000256" key="9">
    <source>
        <dbReference type="ARBA" id="ARBA00023136"/>
    </source>
</evidence>
<accession>A0A238HB14</accession>
<dbReference type="PRINTS" id="PR00184">
    <property type="entry name" value="NEISSPPORIN"/>
</dbReference>
<keyword evidence="4" id="KW-1134">Transmembrane beta strand</keyword>
<evidence type="ECO:0000256" key="6">
    <source>
        <dbReference type="ARBA" id="ARBA00022729"/>
    </source>
</evidence>
<comment type="subunit">
    <text evidence="2">Homotrimer.</text>
</comment>
<dbReference type="EMBL" id="FXAN01000094">
    <property type="protein sequence ID" value="SMG02207.1"/>
    <property type="molecule type" value="Genomic_DNA"/>
</dbReference>
<evidence type="ECO:0000256" key="10">
    <source>
        <dbReference type="ARBA" id="ARBA00023237"/>
    </source>
</evidence>
<organism evidence="12 13">
    <name type="scientific">Burkholderia singularis</name>
    <dbReference type="NCBI Taxonomy" id="1503053"/>
    <lineage>
        <taxon>Bacteria</taxon>
        <taxon>Pseudomonadati</taxon>
        <taxon>Pseudomonadota</taxon>
        <taxon>Betaproteobacteria</taxon>
        <taxon>Burkholderiales</taxon>
        <taxon>Burkholderiaceae</taxon>
        <taxon>Burkholderia</taxon>
        <taxon>pseudomallei group</taxon>
    </lineage>
</organism>
<keyword evidence="7" id="KW-0406">Ion transport</keyword>
<dbReference type="PANTHER" id="PTHR34501">
    <property type="entry name" value="PROTEIN YDDL-RELATED"/>
    <property type="match status" value="1"/>
</dbReference>
<evidence type="ECO:0000256" key="1">
    <source>
        <dbReference type="ARBA" id="ARBA00004571"/>
    </source>
</evidence>
<dbReference type="InterPro" id="IPR033900">
    <property type="entry name" value="Gram_neg_porin_domain"/>
</dbReference>
<dbReference type="Proteomes" id="UP000198460">
    <property type="component" value="Unassembled WGS sequence"/>
</dbReference>
<keyword evidence="3" id="KW-0813">Transport</keyword>
<dbReference type="PRINTS" id="PR00182">
    <property type="entry name" value="ECOLNEIPORIN"/>
</dbReference>
<proteinExistence type="predicted"/>
<dbReference type="InterPro" id="IPR002299">
    <property type="entry name" value="Porin_Neis"/>
</dbReference>
<evidence type="ECO:0000256" key="8">
    <source>
        <dbReference type="ARBA" id="ARBA00023114"/>
    </source>
</evidence>
<name>A0A238HB14_9BURK</name>
<sequence>MQSRVEHSLSRLRGLNEIWVCIFREQYQRATPWLGVIRLCSRAREPRVKFSDGLGRVMMKSSNVAWLSAIPVAVAMAGMPAAVRAQSSVTLYGIVDGGVTYVNNSGGSHVFKFDDGVSYGNRIGFKGTEDLGGGLKAVFTLETGFRLGTGALGFNGSEFGRQAYVGLQNDWGTLSFGNQLDMTEEMVFLTNVSAWASGYAIHQGDFDRFNGDRLPNSVKFLSNTFGGFKFGAMYSFGNVAGNFHRNSAYSVGANYTQGDLSVGAAYTRLNNPNGIYAFDPYAMLGVKTFLGQPTVRVDPVTGQVSDLFSSRPMDVDSQSTLGVGGSYTIKDLTLIGNFTYTTIKGFGQSSHMQVYEGGASYQITPAFSFIGGYQHTRFEGHHWNQGSAGFHYLLSKRTDVYVSGDYLRASNGVDAVIGYSFTPSTTQTQADIRIGMRHSF</sequence>
<dbReference type="InterPro" id="IPR001702">
    <property type="entry name" value="Porin_Gram-ve"/>
</dbReference>
<comment type="subcellular location">
    <subcellularLocation>
        <location evidence="1">Cell outer membrane</location>
        <topology evidence="1">Multi-pass membrane protein</topology>
    </subcellularLocation>
</comment>
<protein>
    <submittedName>
        <fullName evidence="12">Outer membrane protein (Porin)</fullName>
    </submittedName>
</protein>
<dbReference type="GO" id="GO:0034220">
    <property type="term" value="P:monoatomic ion transmembrane transport"/>
    <property type="evidence" value="ECO:0007669"/>
    <property type="project" value="InterPro"/>
</dbReference>
<dbReference type="GO" id="GO:0015288">
    <property type="term" value="F:porin activity"/>
    <property type="evidence" value="ECO:0007669"/>
    <property type="project" value="UniProtKB-KW"/>
</dbReference>
<dbReference type="InterPro" id="IPR050298">
    <property type="entry name" value="Gram-neg_bact_OMP"/>
</dbReference>
<dbReference type="Gene3D" id="2.40.160.10">
    <property type="entry name" value="Porin"/>
    <property type="match status" value="1"/>
</dbReference>
<dbReference type="InterPro" id="IPR023614">
    <property type="entry name" value="Porin_dom_sf"/>
</dbReference>
<gene>
    <name evidence="12" type="ORF">BSIN_0826</name>
</gene>
<keyword evidence="10" id="KW-0998">Cell outer membrane</keyword>
<feature type="domain" description="Porin" evidence="11">
    <location>
        <begin position="74"/>
        <end position="411"/>
    </location>
</feature>
<evidence type="ECO:0000313" key="12">
    <source>
        <dbReference type="EMBL" id="SMG02207.1"/>
    </source>
</evidence>
<dbReference type="GO" id="GO:0009279">
    <property type="term" value="C:cell outer membrane"/>
    <property type="evidence" value="ECO:0007669"/>
    <property type="project" value="UniProtKB-SubCell"/>
</dbReference>
<evidence type="ECO:0000313" key="13">
    <source>
        <dbReference type="Proteomes" id="UP000198460"/>
    </source>
</evidence>
<evidence type="ECO:0000256" key="2">
    <source>
        <dbReference type="ARBA" id="ARBA00011233"/>
    </source>
</evidence>
<evidence type="ECO:0000256" key="3">
    <source>
        <dbReference type="ARBA" id="ARBA00022448"/>
    </source>
</evidence>
<dbReference type="CDD" id="cd00342">
    <property type="entry name" value="gram_neg_porins"/>
    <property type="match status" value="1"/>
</dbReference>
<keyword evidence="9" id="KW-0472">Membrane</keyword>
<evidence type="ECO:0000259" key="11">
    <source>
        <dbReference type="Pfam" id="PF13609"/>
    </source>
</evidence>
<evidence type="ECO:0000256" key="4">
    <source>
        <dbReference type="ARBA" id="ARBA00022452"/>
    </source>
</evidence>
<keyword evidence="8" id="KW-0626">Porin</keyword>
<keyword evidence="6" id="KW-0732">Signal</keyword>
<evidence type="ECO:0000256" key="7">
    <source>
        <dbReference type="ARBA" id="ARBA00023065"/>
    </source>
</evidence>
<dbReference type="SUPFAM" id="SSF56935">
    <property type="entry name" value="Porins"/>
    <property type="match status" value="1"/>
</dbReference>
<dbReference type="AlphaFoldDB" id="A0A238HB14"/>
<dbReference type="PANTHER" id="PTHR34501:SF9">
    <property type="entry name" value="MAJOR OUTER MEMBRANE PROTEIN P.IA"/>
    <property type="match status" value="1"/>
</dbReference>
<dbReference type="GO" id="GO:0046930">
    <property type="term" value="C:pore complex"/>
    <property type="evidence" value="ECO:0007669"/>
    <property type="project" value="UniProtKB-KW"/>
</dbReference>
<dbReference type="Pfam" id="PF13609">
    <property type="entry name" value="Porin_4"/>
    <property type="match status" value="1"/>
</dbReference>
<evidence type="ECO:0000256" key="5">
    <source>
        <dbReference type="ARBA" id="ARBA00022692"/>
    </source>
</evidence>
<keyword evidence="5" id="KW-0812">Transmembrane</keyword>
<reference evidence="12 13" key="1">
    <citation type="submission" date="2017-04" db="EMBL/GenBank/DDBJ databases">
        <authorList>
            <person name="Afonso C.L."/>
            <person name="Miller P.J."/>
            <person name="Scott M.A."/>
            <person name="Spackman E."/>
            <person name="Goraichik I."/>
            <person name="Dimitrov K.M."/>
            <person name="Suarez D.L."/>
            <person name="Swayne D.E."/>
        </authorList>
    </citation>
    <scope>NUCLEOTIDE SEQUENCE [LARGE SCALE GENOMIC DNA]</scope>
    <source>
        <strain evidence="12">LMG 28154</strain>
    </source>
</reference>